<organism evidence="1 2">
    <name type="scientific">Candidatus Peribacter riflensis</name>
    <dbReference type="NCBI Taxonomy" id="1735162"/>
    <lineage>
        <taxon>Bacteria</taxon>
        <taxon>Candidatus Peregrinibacteriota</taxon>
        <taxon>Candidatus Peribacteria</taxon>
        <taxon>Candidatus Peribacterales</taxon>
        <taxon>Candidatus Peribacteraceae</taxon>
        <taxon>Candidatus Peribacter</taxon>
    </lineage>
</organism>
<accession>A0A0S1STJ0</accession>
<proteinExistence type="predicted"/>
<accession>A0A0S1SJA5</accession>
<dbReference type="KEGG" id="prf:PeribacterA2_0974"/>
<reference evidence="1 2" key="2">
    <citation type="journal article" date="2016" name="PeerJ">
        <title>Analysis of five complete genome sequences for members of the class Peribacteria in the recently recognized Peregrinibacteria bacterial phylum.</title>
        <authorList>
            <person name="Anantharaman K."/>
            <person name="Brown C.T."/>
            <person name="Burstein D."/>
            <person name="Castelle C.J."/>
            <person name="Probst A.J."/>
            <person name="Thomas B.C."/>
            <person name="Williams K.H."/>
            <person name="Banfield J.F."/>
        </authorList>
    </citation>
    <scope>NUCLEOTIDE SEQUENCE [LARGE SCALE GENOMIC DNA]</scope>
    <source>
        <strain evidence="1">RIFOXYD1_FULL_PER-ii_59_16</strain>
    </source>
</reference>
<reference evidence="2" key="1">
    <citation type="submission" date="2015-10" db="EMBL/GenBank/DDBJ databases">
        <title>Analysis of five complete genome sequences for members of the class Peribacteria in the recently recognized Peregrinibacteria bacterial phylum.</title>
        <authorList>
            <person name="Anantharaman K."/>
            <person name="Brown C.T."/>
            <person name="Burstein D."/>
            <person name="Castelle C.J."/>
            <person name="Probst A.J."/>
            <person name="Thomas B.C."/>
            <person name="Williams K.H."/>
            <person name="Banfield J.F."/>
        </authorList>
    </citation>
    <scope>NUCLEOTIDE SEQUENCE [LARGE SCALE GENOMIC DNA]</scope>
</reference>
<dbReference type="EMBL" id="CP013065">
    <property type="protein sequence ID" value="ALM13639.1"/>
    <property type="molecule type" value="Genomic_DNA"/>
</dbReference>
<dbReference type="AlphaFoldDB" id="A0A0S1SJA5"/>
<accession>A0A0S1SWA4</accession>
<evidence type="ECO:0000313" key="2">
    <source>
        <dbReference type="Proteomes" id="UP000069135"/>
    </source>
</evidence>
<name>A0A0S1SJA5_9BACT</name>
<dbReference type="Proteomes" id="UP000069135">
    <property type="component" value="Chromosome"/>
</dbReference>
<dbReference type="STRING" id="1735162.PeribacterB2_0976"/>
<evidence type="ECO:0000313" key="1">
    <source>
        <dbReference type="EMBL" id="ALM13639.1"/>
    </source>
</evidence>
<protein>
    <submittedName>
        <fullName evidence="1">Uncharacterized protein</fullName>
    </submittedName>
</protein>
<accession>A0A0S1SLX0</accession>
<sequence length="76" mass="8447">MREQGPANQVVLCMCTTASGKGHFYSHPLLSIDGAGEIMTDEIKYLFDVWHTEFDYCPSVRSHSPNAILAIEYVGP</sequence>
<gene>
    <name evidence="1" type="ORF">PeribacterD1_0974</name>
</gene>
<accession>A0A0S1SKS8</accession>